<feature type="region of interest" description="Disordered" evidence="1">
    <location>
        <begin position="1"/>
        <end position="25"/>
    </location>
</feature>
<feature type="compositionally biased region" description="Polar residues" evidence="1">
    <location>
        <begin position="1"/>
        <end position="20"/>
    </location>
</feature>
<dbReference type="EMBL" id="ML210323">
    <property type="protein sequence ID" value="TFK19832.1"/>
    <property type="molecule type" value="Genomic_DNA"/>
</dbReference>
<reference evidence="2 3" key="1">
    <citation type="journal article" date="2019" name="Nat. Ecol. Evol.">
        <title>Megaphylogeny resolves global patterns of mushroom evolution.</title>
        <authorList>
            <person name="Varga T."/>
            <person name="Krizsan K."/>
            <person name="Foldi C."/>
            <person name="Dima B."/>
            <person name="Sanchez-Garcia M."/>
            <person name="Sanchez-Ramirez S."/>
            <person name="Szollosi G.J."/>
            <person name="Szarkandi J.G."/>
            <person name="Papp V."/>
            <person name="Albert L."/>
            <person name="Andreopoulos W."/>
            <person name="Angelini C."/>
            <person name="Antonin V."/>
            <person name="Barry K.W."/>
            <person name="Bougher N.L."/>
            <person name="Buchanan P."/>
            <person name="Buyck B."/>
            <person name="Bense V."/>
            <person name="Catcheside P."/>
            <person name="Chovatia M."/>
            <person name="Cooper J."/>
            <person name="Damon W."/>
            <person name="Desjardin D."/>
            <person name="Finy P."/>
            <person name="Geml J."/>
            <person name="Haridas S."/>
            <person name="Hughes K."/>
            <person name="Justo A."/>
            <person name="Karasinski D."/>
            <person name="Kautmanova I."/>
            <person name="Kiss B."/>
            <person name="Kocsube S."/>
            <person name="Kotiranta H."/>
            <person name="LaButti K.M."/>
            <person name="Lechner B.E."/>
            <person name="Liimatainen K."/>
            <person name="Lipzen A."/>
            <person name="Lukacs Z."/>
            <person name="Mihaltcheva S."/>
            <person name="Morgado L.N."/>
            <person name="Niskanen T."/>
            <person name="Noordeloos M.E."/>
            <person name="Ohm R.A."/>
            <person name="Ortiz-Santana B."/>
            <person name="Ovrebo C."/>
            <person name="Racz N."/>
            <person name="Riley R."/>
            <person name="Savchenko A."/>
            <person name="Shiryaev A."/>
            <person name="Soop K."/>
            <person name="Spirin V."/>
            <person name="Szebenyi C."/>
            <person name="Tomsovsky M."/>
            <person name="Tulloss R.E."/>
            <person name="Uehling J."/>
            <person name="Grigoriev I.V."/>
            <person name="Vagvolgyi C."/>
            <person name="Papp T."/>
            <person name="Martin F.M."/>
            <person name="Miettinen O."/>
            <person name="Hibbett D.S."/>
            <person name="Nagy L.G."/>
        </authorList>
    </citation>
    <scope>NUCLEOTIDE SEQUENCE [LARGE SCALE GENOMIC DNA]</scope>
    <source>
        <strain evidence="2 3">CBS 121175</strain>
    </source>
</reference>
<evidence type="ECO:0000313" key="3">
    <source>
        <dbReference type="Proteomes" id="UP000307440"/>
    </source>
</evidence>
<protein>
    <submittedName>
        <fullName evidence="2">Uncharacterized protein</fullName>
    </submittedName>
</protein>
<dbReference type="AlphaFoldDB" id="A0A5C3KIG6"/>
<organism evidence="2 3">
    <name type="scientific">Coprinopsis marcescibilis</name>
    <name type="common">Agaric fungus</name>
    <name type="synonym">Psathyrella marcescibilis</name>
    <dbReference type="NCBI Taxonomy" id="230819"/>
    <lineage>
        <taxon>Eukaryota</taxon>
        <taxon>Fungi</taxon>
        <taxon>Dikarya</taxon>
        <taxon>Basidiomycota</taxon>
        <taxon>Agaricomycotina</taxon>
        <taxon>Agaricomycetes</taxon>
        <taxon>Agaricomycetidae</taxon>
        <taxon>Agaricales</taxon>
        <taxon>Agaricineae</taxon>
        <taxon>Psathyrellaceae</taxon>
        <taxon>Coprinopsis</taxon>
    </lineage>
</organism>
<evidence type="ECO:0000313" key="2">
    <source>
        <dbReference type="EMBL" id="TFK19832.1"/>
    </source>
</evidence>
<dbReference type="Proteomes" id="UP000307440">
    <property type="component" value="Unassembled WGS sequence"/>
</dbReference>
<name>A0A5C3KIG6_COPMA</name>
<accession>A0A5C3KIG6</accession>
<keyword evidence="3" id="KW-1185">Reference proteome</keyword>
<evidence type="ECO:0000256" key="1">
    <source>
        <dbReference type="SAM" id="MobiDB-lite"/>
    </source>
</evidence>
<gene>
    <name evidence="2" type="ORF">FA15DRAFT_659578</name>
</gene>
<proteinExistence type="predicted"/>
<sequence>MLRPTSSTLANGSQSRQPAANTRPKDLNKAKDAVFVENGSAVACPALYGAIYIYNLSSSSPKEILRHGPILPLQPLDCEWGWCKEIQHPYLEKEGLFNTLVLFAMFSMTITQWPDATTQVIDVLKSSLPNVLRNKAPRSPTTVVYVLTITTMPLRSIEPMGKPLQTEILTLAVDTEQVKSQATDLSHVEPFSAIPDGYFKFIKTEGAELGAESDSLDV</sequence>